<accession>A0A368C692</accession>
<sequence length="231" mass="26167">MNDINEKLSALYDGELTDAEIDNLLLQISDNDIDSKLNDYALLSKALVSNSETDVNKTNVTFVKFPHFLQYRPWLSNGMSAAAAIMLTVFLINPSDNNRLGFNSEAQLQIQAAINSDEAKDNIIRIEEGLLEHMLNVLNQSNEIRSNQFNPNLMNVGFRNTSNRPGHYTNGSENFYMHIAKKDLGLKNVRYWRSGKNMVYLYPLPDGKVITLYGNLSLEEANRIISSINFK</sequence>
<gene>
    <name evidence="1" type="ORF">DBW92_02835</name>
</gene>
<name>A0A368C692_9GAMM</name>
<comment type="caution">
    <text evidence="1">The sequence shown here is derived from an EMBL/GenBank/DDBJ whole genome shotgun (WGS) entry which is preliminary data.</text>
</comment>
<dbReference type="AlphaFoldDB" id="A0A368C692"/>
<reference evidence="1 2" key="1">
    <citation type="journal article" date="2018" name="Microbiome">
        <title>Fine metagenomic profile of the Mediterranean stratified and mixed water columns revealed by assembly and recruitment.</title>
        <authorList>
            <person name="Haro-Moreno J.M."/>
            <person name="Lopez-Perez M."/>
            <person name="De La Torre J.R."/>
            <person name="Picazo A."/>
            <person name="Camacho A."/>
            <person name="Rodriguez-Valera F."/>
        </authorList>
    </citation>
    <scope>NUCLEOTIDE SEQUENCE [LARGE SCALE GENOMIC DNA]</scope>
    <source>
        <strain evidence="1">MED-G78</strain>
    </source>
</reference>
<proteinExistence type="predicted"/>
<organism evidence="1 2">
    <name type="scientific">SAR86 cluster bacterium</name>
    <dbReference type="NCBI Taxonomy" id="2030880"/>
    <lineage>
        <taxon>Bacteria</taxon>
        <taxon>Pseudomonadati</taxon>
        <taxon>Pseudomonadota</taxon>
        <taxon>Gammaproteobacteria</taxon>
        <taxon>SAR86 cluster</taxon>
    </lineage>
</organism>
<protein>
    <recommendedName>
        <fullName evidence="3">Anti sigma-E protein RseA N-terminal domain-containing protein</fullName>
    </recommendedName>
</protein>
<evidence type="ECO:0000313" key="2">
    <source>
        <dbReference type="Proteomes" id="UP000252915"/>
    </source>
</evidence>
<evidence type="ECO:0008006" key="3">
    <source>
        <dbReference type="Google" id="ProtNLM"/>
    </source>
</evidence>
<dbReference type="EMBL" id="QOPI01000013">
    <property type="protein sequence ID" value="RCL44552.1"/>
    <property type="molecule type" value="Genomic_DNA"/>
</dbReference>
<evidence type="ECO:0000313" key="1">
    <source>
        <dbReference type="EMBL" id="RCL44552.1"/>
    </source>
</evidence>
<dbReference type="Proteomes" id="UP000252915">
    <property type="component" value="Unassembled WGS sequence"/>
</dbReference>